<dbReference type="RefSeq" id="WP_326619788.1">
    <property type="nucleotide sequence ID" value="NZ_CP109106.1"/>
</dbReference>
<evidence type="ECO:0000313" key="1">
    <source>
        <dbReference type="EMBL" id="WSB70237.1"/>
    </source>
</evidence>
<gene>
    <name evidence="1" type="ORF">OG863_21010</name>
</gene>
<proteinExistence type="predicted"/>
<reference evidence="1 2" key="1">
    <citation type="submission" date="2022-10" db="EMBL/GenBank/DDBJ databases">
        <title>The complete genomes of actinobacterial strains from the NBC collection.</title>
        <authorList>
            <person name="Joergensen T.S."/>
            <person name="Alvarez Arevalo M."/>
            <person name="Sterndorff E.B."/>
            <person name="Faurdal D."/>
            <person name="Vuksanovic O."/>
            <person name="Mourched A.-S."/>
            <person name="Charusanti P."/>
            <person name="Shaw S."/>
            <person name="Blin K."/>
            <person name="Weber T."/>
        </authorList>
    </citation>
    <scope>NUCLEOTIDE SEQUENCE [LARGE SCALE GENOMIC DNA]</scope>
    <source>
        <strain evidence="1 2">NBC 01774</strain>
    </source>
</reference>
<evidence type="ECO:0008006" key="3">
    <source>
        <dbReference type="Google" id="ProtNLM"/>
    </source>
</evidence>
<organism evidence="1 2">
    <name type="scientific">Streptomyces decoyicus</name>
    <dbReference type="NCBI Taxonomy" id="249567"/>
    <lineage>
        <taxon>Bacteria</taxon>
        <taxon>Bacillati</taxon>
        <taxon>Actinomycetota</taxon>
        <taxon>Actinomycetes</taxon>
        <taxon>Kitasatosporales</taxon>
        <taxon>Streptomycetaceae</taxon>
        <taxon>Streptomyces</taxon>
    </lineage>
</organism>
<dbReference type="Proteomes" id="UP001344251">
    <property type="component" value="Chromosome"/>
</dbReference>
<keyword evidence="2" id="KW-1185">Reference proteome</keyword>
<accession>A0ABZ1FIJ9</accession>
<dbReference type="EMBL" id="CP109106">
    <property type="protein sequence ID" value="WSB70237.1"/>
    <property type="molecule type" value="Genomic_DNA"/>
</dbReference>
<protein>
    <recommendedName>
        <fullName evidence="3">Type A2 lantipeptide</fullName>
    </recommendedName>
</protein>
<name>A0ABZ1FIJ9_9ACTN</name>
<evidence type="ECO:0000313" key="2">
    <source>
        <dbReference type="Proteomes" id="UP001344251"/>
    </source>
</evidence>
<sequence>MRNGFTPAATEISDSELENIAGGIAGAGANAGAEIAGHGASLNVGGFVGGGASISPEGVSAQLSGSALASVQTSGL</sequence>